<dbReference type="GO" id="GO:0022857">
    <property type="term" value="F:transmembrane transporter activity"/>
    <property type="evidence" value="ECO:0007669"/>
    <property type="project" value="InterPro"/>
</dbReference>
<evidence type="ECO:0000256" key="5">
    <source>
        <dbReference type="ARBA" id="ARBA00022989"/>
    </source>
</evidence>
<dbReference type="GO" id="GO:0015031">
    <property type="term" value="P:protein transport"/>
    <property type="evidence" value="ECO:0007669"/>
    <property type="project" value="UniProtKB-KW"/>
</dbReference>
<dbReference type="AlphaFoldDB" id="A0A6N7LPB7"/>
<evidence type="ECO:0000256" key="6">
    <source>
        <dbReference type="ARBA" id="ARBA00023136"/>
    </source>
</evidence>
<keyword evidence="6 9" id="KW-0472">Membrane</keyword>
<name>A0A6N7LPB7_9GAMM</name>
<keyword evidence="11" id="KW-1185">Reference proteome</keyword>
<keyword evidence="7" id="KW-0813">Transport</keyword>
<accession>A0A6N7LPB7</accession>
<feature type="region of interest" description="Disordered" evidence="8">
    <location>
        <begin position="138"/>
        <end position="164"/>
    </location>
</feature>
<protein>
    <submittedName>
        <fullName evidence="10">Biopolymer transporter ExbD</fullName>
    </submittedName>
</protein>
<evidence type="ECO:0000256" key="4">
    <source>
        <dbReference type="ARBA" id="ARBA00022692"/>
    </source>
</evidence>
<evidence type="ECO:0000256" key="7">
    <source>
        <dbReference type="RuleBase" id="RU003879"/>
    </source>
</evidence>
<keyword evidence="7" id="KW-0653">Protein transport</keyword>
<comment type="similarity">
    <text evidence="2 7">Belongs to the ExbD/TolR family.</text>
</comment>
<keyword evidence="4 7" id="KW-0812">Transmembrane</keyword>
<dbReference type="PANTHER" id="PTHR30558">
    <property type="entry name" value="EXBD MEMBRANE COMPONENT OF PMF-DRIVEN MACROMOLECULE IMPORT SYSTEM"/>
    <property type="match status" value="1"/>
</dbReference>
<evidence type="ECO:0000256" key="1">
    <source>
        <dbReference type="ARBA" id="ARBA00004162"/>
    </source>
</evidence>
<dbReference type="EMBL" id="WIRE01000001">
    <property type="protein sequence ID" value="MQX51813.1"/>
    <property type="molecule type" value="Genomic_DNA"/>
</dbReference>
<keyword evidence="5 9" id="KW-1133">Transmembrane helix</keyword>
<gene>
    <name evidence="10" type="ORF">GFN93_01040</name>
</gene>
<evidence type="ECO:0000256" key="8">
    <source>
        <dbReference type="SAM" id="MobiDB-lite"/>
    </source>
</evidence>
<dbReference type="InterPro" id="IPR003400">
    <property type="entry name" value="ExbD"/>
</dbReference>
<comment type="subcellular location">
    <subcellularLocation>
        <location evidence="1">Cell membrane</location>
        <topology evidence="1">Single-pass membrane protein</topology>
    </subcellularLocation>
    <subcellularLocation>
        <location evidence="7">Cell membrane</location>
        <topology evidence="7">Single-pass type II membrane protein</topology>
    </subcellularLocation>
</comment>
<dbReference type="GO" id="GO:0005886">
    <property type="term" value="C:plasma membrane"/>
    <property type="evidence" value="ECO:0007669"/>
    <property type="project" value="UniProtKB-SubCell"/>
</dbReference>
<feature type="transmembrane region" description="Helical" evidence="9">
    <location>
        <begin position="20"/>
        <end position="40"/>
    </location>
</feature>
<proteinExistence type="inferred from homology"/>
<dbReference type="Proteomes" id="UP000469421">
    <property type="component" value="Unassembled WGS sequence"/>
</dbReference>
<organism evidence="10 11">
    <name type="scientific">Alcanivorax sediminis</name>
    <dbReference type="NCBI Taxonomy" id="2663008"/>
    <lineage>
        <taxon>Bacteria</taxon>
        <taxon>Pseudomonadati</taxon>
        <taxon>Pseudomonadota</taxon>
        <taxon>Gammaproteobacteria</taxon>
        <taxon>Oceanospirillales</taxon>
        <taxon>Alcanivoracaceae</taxon>
        <taxon>Alcanivorax</taxon>
    </lineage>
</organism>
<evidence type="ECO:0000313" key="11">
    <source>
        <dbReference type="Proteomes" id="UP000469421"/>
    </source>
</evidence>
<sequence>MARKTHKKQQPDAELDVTSFMNLMVVLIPFLLATAVFSQVSIQELNLPSGSGGAAADKPKVTIEVMIRKDVLEISNGRAITDRFPSKDGAYDFAGLTAELRRLKEKHPEKEDVTVLLEPDIEYNDMIAVMDTVKIYKPKKEGDSDAPPPEAEVLFPDISIGDAP</sequence>
<keyword evidence="3" id="KW-1003">Cell membrane</keyword>
<evidence type="ECO:0000313" key="10">
    <source>
        <dbReference type="EMBL" id="MQX51813.1"/>
    </source>
</evidence>
<evidence type="ECO:0000256" key="9">
    <source>
        <dbReference type="SAM" id="Phobius"/>
    </source>
</evidence>
<comment type="caution">
    <text evidence="10">The sequence shown here is derived from an EMBL/GenBank/DDBJ whole genome shotgun (WGS) entry which is preliminary data.</text>
</comment>
<reference evidence="10 11" key="1">
    <citation type="submission" date="2019-10" db="EMBL/GenBank/DDBJ databases">
        <title>Alcanivorax sp.PA15-N-34 draft genome sequence.</title>
        <authorList>
            <person name="Liao X."/>
            <person name="Shao Z."/>
        </authorList>
    </citation>
    <scope>NUCLEOTIDE SEQUENCE [LARGE SCALE GENOMIC DNA]</scope>
    <source>
        <strain evidence="10 11">PA15-N-34</strain>
    </source>
</reference>
<evidence type="ECO:0000256" key="2">
    <source>
        <dbReference type="ARBA" id="ARBA00005811"/>
    </source>
</evidence>
<dbReference type="RefSeq" id="WP_153498594.1">
    <property type="nucleotide sequence ID" value="NZ_WIRE01000001.1"/>
</dbReference>
<dbReference type="Pfam" id="PF02472">
    <property type="entry name" value="ExbD"/>
    <property type="match status" value="1"/>
</dbReference>
<evidence type="ECO:0000256" key="3">
    <source>
        <dbReference type="ARBA" id="ARBA00022475"/>
    </source>
</evidence>